<dbReference type="HOGENOM" id="CLU_213017_1_0_9"/>
<evidence type="ECO:0000313" key="3">
    <source>
        <dbReference type="Proteomes" id="UP000004846"/>
    </source>
</evidence>
<dbReference type="RefSeq" id="WP_002356001.1">
    <property type="nucleotide sequence ID" value="NZ_GL454434.1"/>
</dbReference>
<dbReference type="Proteomes" id="UP000004846">
    <property type="component" value="Unassembled WGS sequence"/>
</dbReference>
<name>A0A125W7J7_ENTFL</name>
<keyword evidence="1" id="KW-0812">Transmembrane</keyword>
<dbReference type="EMBL" id="AEBR01000029">
    <property type="protein sequence ID" value="EFM83263.1"/>
    <property type="molecule type" value="Genomic_DNA"/>
</dbReference>
<keyword evidence="1" id="KW-0472">Membrane</keyword>
<dbReference type="NCBIfam" id="NF040909">
    <property type="entry name" value="OadG_rel_small"/>
    <property type="match status" value="1"/>
</dbReference>
<dbReference type="GeneID" id="76787530"/>
<evidence type="ECO:0000256" key="1">
    <source>
        <dbReference type="SAM" id="Phobius"/>
    </source>
</evidence>
<sequence length="44" mass="4991">MSVNMEDLKIAFELLGFGWGGVFVVLFIIYLASKLLTKLFPIKK</sequence>
<keyword evidence="1" id="KW-1133">Transmembrane helix</keyword>
<proteinExistence type="predicted"/>
<accession>A0A125W7J7</accession>
<dbReference type="AlphaFoldDB" id="A0A125W7J7"/>
<reference evidence="2 3" key="1">
    <citation type="submission" date="2010-07" db="EMBL/GenBank/DDBJ databases">
        <authorList>
            <person name="Sid Ahmed O."/>
        </authorList>
    </citation>
    <scope>NUCLEOTIDE SEQUENCE [LARGE SCALE GENOMIC DNA]</scope>
    <source>
        <strain evidence="2 3">TX4248</strain>
    </source>
</reference>
<feature type="transmembrane region" description="Helical" evidence="1">
    <location>
        <begin position="12"/>
        <end position="32"/>
    </location>
</feature>
<evidence type="ECO:0000313" key="2">
    <source>
        <dbReference type="EMBL" id="EFM83263.1"/>
    </source>
</evidence>
<gene>
    <name evidence="2" type="ORF">HMPREF9498_01034</name>
</gene>
<organism evidence="2 3">
    <name type="scientific">Enterococcus faecalis TX4248</name>
    <dbReference type="NCBI Taxonomy" id="749495"/>
    <lineage>
        <taxon>Bacteria</taxon>
        <taxon>Bacillati</taxon>
        <taxon>Bacillota</taxon>
        <taxon>Bacilli</taxon>
        <taxon>Lactobacillales</taxon>
        <taxon>Enterococcaceae</taxon>
        <taxon>Enterococcus</taxon>
    </lineage>
</organism>
<comment type="caution">
    <text evidence="2">The sequence shown here is derived from an EMBL/GenBank/DDBJ whole genome shotgun (WGS) entry which is preliminary data.</text>
</comment>
<protein>
    <submittedName>
        <fullName evidence="2">Uncharacterized protein</fullName>
    </submittedName>
</protein>